<name>A0ABW2I832_9BURK</name>
<reference evidence="8" key="1">
    <citation type="journal article" date="2019" name="Int. J. Syst. Evol. Microbiol.">
        <title>The Global Catalogue of Microorganisms (GCM) 10K type strain sequencing project: providing services to taxonomists for standard genome sequencing and annotation.</title>
        <authorList>
            <consortium name="The Broad Institute Genomics Platform"/>
            <consortium name="The Broad Institute Genome Sequencing Center for Infectious Disease"/>
            <person name="Wu L."/>
            <person name="Ma J."/>
        </authorList>
    </citation>
    <scope>NUCLEOTIDE SEQUENCE [LARGE SCALE GENOMIC DNA]</scope>
    <source>
        <strain evidence="8">KACC 12508</strain>
    </source>
</reference>
<feature type="domain" description="RNA polymerase sigma factor 70 region 4 type 2" evidence="6">
    <location>
        <begin position="114"/>
        <end position="166"/>
    </location>
</feature>
<dbReference type="Proteomes" id="UP001596542">
    <property type="component" value="Unassembled WGS sequence"/>
</dbReference>
<dbReference type="Gene3D" id="1.10.10.10">
    <property type="entry name" value="Winged helix-like DNA-binding domain superfamily/Winged helix DNA-binding domain"/>
    <property type="match status" value="1"/>
</dbReference>
<comment type="caution">
    <text evidence="7">The sequence shown here is derived from an EMBL/GenBank/DDBJ whole genome shotgun (WGS) entry which is preliminary data.</text>
</comment>
<dbReference type="PANTHER" id="PTHR43133:SF63">
    <property type="entry name" value="RNA POLYMERASE SIGMA FACTOR FECI-RELATED"/>
    <property type="match status" value="1"/>
</dbReference>
<dbReference type="NCBIfam" id="NF009180">
    <property type="entry name" value="PRK12528.1"/>
    <property type="match status" value="1"/>
</dbReference>
<evidence type="ECO:0000256" key="4">
    <source>
        <dbReference type="ARBA" id="ARBA00023163"/>
    </source>
</evidence>
<dbReference type="CDD" id="cd06171">
    <property type="entry name" value="Sigma70_r4"/>
    <property type="match status" value="1"/>
</dbReference>
<dbReference type="InterPro" id="IPR036388">
    <property type="entry name" value="WH-like_DNA-bd_sf"/>
</dbReference>
<dbReference type="RefSeq" id="WP_382270233.1">
    <property type="nucleotide sequence ID" value="NZ_JBHTBU010000001.1"/>
</dbReference>
<keyword evidence="8" id="KW-1185">Reference proteome</keyword>
<dbReference type="NCBIfam" id="NF008889">
    <property type="entry name" value="PRK11924.1-1"/>
    <property type="match status" value="1"/>
</dbReference>
<sequence>MSAPALNPVLQQQAHTLYSDHHGWLFGWLRKKMGCTHQAADLAHDAFLQILGRPEALADVREPRAYLTTIARRLVFESWRRRDLEQAYLAELAALPEDVAPSPEDQALVLETLLAIDRLLDGLSVKARSAFLMSQLDGMTYSEIAAELNVSASRVRQYMAQALSCCYAAALPA</sequence>
<evidence type="ECO:0000313" key="7">
    <source>
        <dbReference type="EMBL" id="MFC7287117.1"/>
    </source>
</evidence>
<dbReference type="InterPro" id="IPR013325">
    <property type="entry name" value="RNA_pol_sigma_r2"/>
</dbReference>
<dbReference type="SUPFAM" id="SSF88659">
    <property type="entry name" value="Sigma3 and sigma4 domains of RNA polymerase sigma factors"/>
    <property type="match status" value="1"/>
</dbReference>
<dbReference type="InterPro" id="IPR013324">
    <property type="entry name" value="RNA_pol_sigma_r3/r4-like"/>
</dbReference>
<organism evidence="7 8">
    <name type="scientific">Herminiimonas glaciei</name>
    <dbReference type="NCBI Taxonomy" id="523788"/>
    <lineage>
        <taxon>Bacteria</taxon>
        <taxon>Pseudomonadati</taxon>
        <taxon>Pseudomonadota</taxon>
        <taxon>Betaproteobacteria</taxon>
        <taxon>Burkholderiales</taxon>
        <taxon>Oxalobacteraceae</taxon>
        <taxon>Herminiimonas</taxon>
    </lineage>
</organism>
<protein>
    <submittedName>
        <fullName evidence="7">Sigma-70 family RNA polymerase sigma factor</fullName>
    </submittedName>
</protein>
<keyword evidence="2" id="KW-0805">Transcription regulation</keyword>
<dbReference type="InterPro" id="IPR007627">
    <property type="entry name" value="RNA_pol_sigma70_r2"/>
</dbReference>
<evidence type="ECO:0000256" key="1">
    <source>
        <dbReference type="ARBA" id="ARBA00010641"/>
    </source>
</evidence>
<evidence type="ECO:0000313" key="8">
    <source>
        <dbReference type="Proteomes" id="UP001596542"/>
    </source>
</evidence>
<dbReference type="Gene3D" id="1.10.1740.10">
    <property type="match status" value="1"/>
</dbReference>
<dbReference type="InterPro" id="IPR014284">
    <property type="entry name" value="RNA_pol_sigma-70_dom"/>
</dbReference>
<evidence type="ECO:0000256" key="3">
    <source>
        <dbReference type="ARBA" id="ARBA00023082"/>
    </source>
</evidence>
<evidence type="ECO:0000256" key="2">
    <source>
        <dbReference type="ARBA" id="ARBA00023015"/>
    </source>
</evidence>
<dbReference type="EMBL" id="JBHTBU010000001">
    <property type="protein sequence ID" value="MFC7287117.1"/>
    <property type="molecule type" value="Genomic_DNA"/>
</dbReference>
<dbReference type="Pfam" id="PF04542">
    <property type="entry name" value="Sigma70_r2"/>
    <property type="match status" value="1"/>
</dbReference>
<keyword evidence="3" id="KW-0731">Sigma factor</keyword>
<proteinExistence type="inferred from homology"/>
<feature type="domain" description="RNA polymerase sigma-70 region 2" evidence="5">
    <location>
        <begin position="17"/>
        <end position="83"/>
    </location>
</feature>
<gene>
    <name evidence="7" type="ORF">ACFQPC_03620</name>
</gene>
<dbReference type="Pfam" id="PF08281">
    <property type="entry name" value="Sigma70_r4_2"/>
    <property type="match status" value="1"/>
</dbReference>
<dbReference type="SUPFAM" id="SSF88946">
    <property type="entry name" value="Sigma2 domain of RNA polymerase sigma factors"/>
    <property type="match status" value="1"/>
</dbReference>
<dbReference type="NCBIfam" id="TIGR02937">
    <property type="entry name" value="sigma70-ECF"/>
    <property type="match status" value="1"/>
</dbReference>
<keyword evidence="4" id="KW-0804">Transcription</keyword>
<evidence type="ECO:0000259" key="5">
    <source>
        <dbReference type="Pfam" id="PF04542"/>
    </source>
</evidence>
<dbReference type="InterPro" id="IPR039425">
    <property type="entry name" value="RNA_pol_sigma-70-like"/>
</dbReference>
<dbReference type="PANTHER" id="PTHR43133">
    <property type="entry name" value="RNA POLYMERASE ECF-TYPE SIGMA FACTO"/>
    <property type="match status" value="1"/>
</dbReference>
<comment type="similarity">
    <text evidence="1">Belongs to the sigma-70 factor family. ECF subfamily.</text>
</comment>
<accession>A0ABW2I832</accession>
<dbReference type="InterPro" id="IPR013249">
    <property type="entry name" value="RNA_pol_sigma70_r4_t2"/>
</dbReference>
<evidence type="ECO:0000259" key="6">
    <source>
        <dbReference type="Pfam" id="PF08281"/>
    </source>
</evidence>